<feature type="transmembrane region" description="Helical" evidence="8">
    <location>
        <begin position="386"/>
        <end position="411"/>
    </location>
</feature>
<protein>
    <submittedName>
        <fullName evidence="9">H(+)/Cl(-) exchange transporter ClcA</fullName>
    </submittedName>
</protein>
<dbReference type="InterPro" id="IPR014743">
    <property type="entry name" value="Cl-channel_core"/>
</dbReference>
<comment type="subcellular location">
    <subcellularLocation>
        <location evidence="1">Membrane</location>
        <topology evidence="1">Multi-pass membrane protein</topology>
    </subcellularLocation>
</comment>
<dbReference type="EMBL" id="BAABFC010000009">
    <property type="protein sequence ID" value="GAA4497258.1"/>
    <property type="molecule type" value="Genomic_DNA"/>
</dbReference>
<organism evidence="9 10">
    <name type="scientific">Pseudaeromonas paramecii</name>
    <dbReference type="NCBI Taxonomy" id="2138166"/>
    <lineage>
        <taxon>Bacteria</taxon>
        <taxon>Pseudomonadati</taxon>
        <taxon>Pseudomonadota</taxon>
        <taxon>Gammaproteobacteria</taxon>
        <taxon>Aeromonadales</taxon>
        <taxon>Aeromonadaceae</taxon>
        <taxon>Pseudaeromonas</taxon>
    </lineage>
</organism>
<reference evidence="10" key="1">
    <citation type="journal article" date="2019" name="Int. J. Syst. Evol. Microbiol.">
        <title>The Global Catalogue of Microorganisms (GCM) 10K type strain sequencing project: providing services to taxonomists for standard genome sequencing and annotation.</title>
        <authorList>
            <consortium name="The Broad Institute Genomics Platform"/>
            <consortium name="The Broad Institute Genome Sequencing Center for Infectious Disease"/>
            <person name="Wu L."/>
            <person name="Ma J."/>
        </authorList>
    </citation>
    <scope>NUCLEOTIDE SEQUENCE [LARGE SCALE GENOMIC DNA]</scope>
    <source>
        <strain evidence="10">JCM 32226</strain>
    </source>
</reference>
<name>A0ABP8Q6S2_9GAMM</name>
<feature type="transmembrane region" description="Helical" evidence="8">
    <location>
        <begin position="327"/>
        <end position="348"/>
    </location>
</feature>
<dbReference type="SUPFAM" id="SSF81340">
    <property type="entry name" value="Clc chloride channel"/>
    <property type="match status" value="1"/>
</dbReference>
<dbReference type="Pfam" id="PF00654">
    <property type="entry name" value="Voltage_CLC"/>
    <property type="match status" value="1"/>
</dbReference>
<evidence type="ECO:0000313" key="9">
    <source>
        <dbReference type="EMBL" id="GAA4497258.1"/>
    </source>
</evidence>
<feature type="transmembrane region" description="Helical" evidence="8">
    <location>
        <begin position="418"/>
        <end position="438"/>
    </location>
</feature>
<proteinExistence type="predicted"/>
<keyword evidence="3 8" id="KW-0812">Transmembrane</keyword>
<evidence type="ECO:0000256" key="6">
    <source>
        <dbReference type="ARBA" id="ARBA00023136"/>
    </source>
</evidence>
<evidence type="ECO:0000256" key="8">
    <source>
        <dbReference type="SAM" id="Phobius"/>
    </source>
</evidence>
<dbReference type="PRINTS" id="PR00762">
    <property type="entry name" value="CLCHANNEL"/>
</dbReference>
<evidence type="ECO:0000256" key="7">
    <source>
        <dbReference type="ARBA" id="ARBA00023214"/>
    </source>
</evidence>
<feature type="transmembrane region" description="Helical" evidence="8">
    <location>
        <begin position="212"/>
        <end position="231"/>
    </location>
</feature>
<feature type="transmembrane region" description="Helical" evidence="8">
    <location>
        <begin position="76"/>
        <end position="96"/>
    </location>
</feature>
<evidence type="ECO:0000256" key="1">
    <source>
        <dbReference type="ARBA" id="ARBA00004141"/>
    </source>
</evidence>
<accession>A0ABP8Q6S2</accession>
<evidence type="ECO:0000256" key="3">
    <source>
        <dbReference type="ARBA" id="ARBA00022692"/>
    </source>
</evidence>
<evidence type="ECO:0000256" key="5">
    <source>
        <dbReference type="ARBA" id="ARBA00023065"/>
    </source>
</evidence>
<keyword evidence="2" id="KW-0813">Transport</keyword>
<evidence type="ECO:0000256" key="4">
    <source>
        <dbReference type="ARBA" id="ARBA00022989"/>
    </source>
</evidence>
<dbReference type="Proteomes" id="UP001501321">
    <property type="component" value="Unassembled WGS sequence"/>
</dbReference>
<dbReference type="PANTHER" id="PTHR45711">
    <property type="entry name" value="CHLORIDE CHANNEL PROTEIN"/>
    <property type="match status" value="1"/>
</dbReference>
<keyword evidence="7" id="KW-0868">Chloride</keyword>
<comment type="caution">
    <text evidence="9">The sequence shown here is derived from an EMBL/GenBank/DDBJ whole genome shotgun (WGS) entry which is preliminary data.</text>
</comment>
<feature type="transmembrane region" description="Helical" evidence="8">
    <location>
        <begin position="175"/>
        <end position="200"/>
    </location>
</feature>
<feature type="transmembrane region" description="Helical" evidence="8">
    <location>
        <begin position="355"/>
        <end position="374"/>
    </location>
</feature>
<keyword evidence="5" id="KW-0406">Ion transport</keyword>
<feature type="transmembrane region" description="Helical" evidence="8">
    <location>
        <begin position="251"/>
        <end position="269"/>
    </location>
</feature>
<keyword evidence="4 8" id="KW-1133">Transmembrane helix</keyword>
<feature type="transmembrane region" description="Helical" evidence="8">
    <location>
        <begin position="290"/>
        <end position="307"/>
    </location>
</feature>
<dbReference type="InterPro" id="IPR001807">
    <property type="entry name" value="ClC"/>
</dbReference>
<dbReference type="PANTHER" id="PTHR45711:SF6">
    <property type="entry name" value="CHLORIDE CHANNEL PROTEIN"/>
    <property type="match status" value="1"/>
</dbReference>
<feature type="transmembrane region" description="Helical" evidence="8">
    <location>
        <begin position="128"/>
        <end position="146"/>
    </location>
</feature>
<keyword evidence="6 8" id="KW-0472">Membrane</keyword>
<dbReference type="Gene3D" id="1.10.3080.10">
    <property type="entry name" value="Clc chloride channel"/>
    <property type="match status" value="1"/>
</dbReference>
<gene>
    <name evidence="9" type="primary">clcA</name>
    <name evidence="9" type="ORF">GCM10023095_13540</name>
</gene>
<evidence type="ECO:0000256" key="2">
    <source>
        <dbReference type="ARBA" id="ARBA00022448"/>
    </source>
</evidence>
<dbReference type="NCBIfam" id="NF003640">
    <property type="entry name" value="PRK05277.1"/>
    <property type="match status" value="1"/>
</dbReference>
<dbReference type="CDD" id="cd01031">
    <property type="entry name" value="EriC"/>
    <property type="match status" value="1"/>
</dbReference>
<sequence length="472" mass="50716">MPAMSPARQRQHTKRRRRRLRNVIRRFVKRDHTSPKILALAALTGSLAGAICAAFEFVADYLIERRFDFLDQFEGWTLWLLAFAISALFGGIAMYLTHRFAPEAGGSGIPEIEGALDDLRPVRWWRVIPVKFFGGSLSLSSGMILGREGPSVQIGGNVGRMVADLFKLPKDAGHALLAAGSAAGLSAAFNAPLAGILFVLEEMRPQFRYSFLSVKAVSTAVILATVTRQLLLGTQPVFHLPHFATPHLSTGGLYVLLGCLMGVIGYGFNRAVNRVQDTYLALHRNQRSRVVALLMMVAGGFGVLSLYGQGFSGSGMHEIPVWITSPLPYEALLLLLLWRLAGTLLCFCSGIPGGVFAPSLALGTLCGAMLGQLFSQLFPGLPIETGTFAIAGMGALFAASVRAPVTGIVLVTEMTNNYGLILPMMITTLCATLVAQMLGGRPIYSQILERTLRLARQKTAAEAGQPGAAVNT</sequence>
<keyword evidence="10" id="KW-1185">Reference proteome</keyword>
<evidence type="ECO:0000313" key="10">
    <source>
        <dbReference type="Proteomes" id="UP001501321"/>
    </source>
</evidence>